<feature type="region of interest" description="Disordered" evidence="1">
    <location>
        <begin position="183"/>
        <end position="205"/>
    </location>
</feature>
<sequence length="267" mass="29479">MDGSVVSSTSEQGERLCLHEFITECSVPSFTTDTNGVVWFDLQVGAKYGEGWATRHRYSQFLGLHDGARQAEVIVGTPDCEVLRTSDGSFPLTLPRFPGKSWTGRANGAWLEERRMGLDKWMRCVLKNTAEGLFSAADSDSEEFPPLVKLETLLLTFLEVPQNAERCRQQRIDEARQVLRATARSADEQGFSDSESDGLSDTDSDCSRSDCSWEDLSSDVCSLDNYMSSSHEVSYEVVEGAQGLLDQLDLTLTALREHNSTPSAAEG</sequence>
<dbReference type="EMBL" id="HBGT01030588">
    <property type="protein sequence ID" value="CAD9445823.1"/>
    <property type="molecule type" value="Transcribed_RNA"/>
</dbReference>
<proteinExistence type="predicted"/>
<evidence type="ECO:0000313" key="3">
    <source>
        <dbReference type="EMBL" id="CAD9445823.1"/>
    </source>
</evidence>
<dbReference type="PROSITE" id="PS50195">
    <property type="entry name" value="PX"/>
    <property type="match status" value="1"/>
</dbReference>
<protein>
    <recommendedName>
        <fullName evidence="2">PX domain-containing protein</fullName>
    </recommendedName>
</protein>
<dbReference type="CDD" id="cd06093">
    <property type="entry name" value="PX_domain"/>
    <property type="match status" value="1"/>
</dbReference>
<evidence type="ECO:0000259" key="2">
    <source>
        <dbReference type="PROSITE" id="PS50195"/>
    </source>
</evidence>
<dbReference type="Gene3D" id="3.30.1520.10">
    <property type="entry name" value="Phox-like domain"/>
    <property type="match status" value="1"/>
</dbReference>
<evidence type="ECO:0000256" key="1">
    <source>
        <dbReference type="SAM" id="MobiDB-lite"/>
    </source>
</evidence>
<dbReference type="GO" id="GO:0035091">
    <property type="term" value="F:phosphatidylinositol binding"/>
    <property type="evidence" value="ECO:0007669"/>
    <property type="project" value="InterPro"/>
</dbReference>
<organism evidence="3">
    <name type="scientific">Florenciella parvula</name>
    <dbReference type="NCBI Taxonomy" id="236787"/>
    <lineage>
        <taxon>Eukaryota</taxon>
        <taxon>Sar</taxon>
        <taxon>Stramenopiles</taxon>
        <taxon>Ochrophyta</taxon>
        <taxon>Dictyochophyceae</taxon>
        <taxon>Florenciellales</taxon>
        <taxon>Florenciella</taxon>
    </lineage>
</organism>
<dbReference type="InterPro" id="IPR001683">
    <property type="entry name" value="PX_dom"/>
</dbReference>
<reference evidence="3" key="1">
    <citation type="submission" date="2021-01" db="EMBL/GenBank/DDBJ databases">
        <authorList>
            <person name="Corre E."/>
            <person name="Pelletier E."/>
            <person name="Niang G."/>
            <person name="Scheremetjew M."/>
            <person name="Finn R."/>
            <person name="Kale V."/>
            <person name="Holt S."/>
            <person name="Cochrane G."/>
            <person name="Meng A."/>
            <person name="Brown T."/>
            <person name="Cohen L."/>
        </authorList>
    </citation>
    <scope>NUCLEOTIDE SEQUENCE</scope>
    <source>
        <strain evidence="3">RCC1693</strain>
    </source>
</reference>
<gene>
    <name evidence="3" type="ORF">FPAR1323_LOCUS15966</name>
</gene>
<dbReference type="AlphaFoldDB" id="A0A7S2D8Z1"/>
<dbReference type="Pfam" id="PF00787">
    <property type="entry name" value="PX"/>
    <property type="match status" value="1"/>
</dbReference>
<feature type="compositionally biased region" description="Acidic residues" evidence="1">
    <location>
        <begin position="194"/>
        <end position="204"/>
    </location>
</feature>
<feature type="domain" description="PX" evidence="2">
    <location>
        <begin position="1"/>
        <end position="164"/>
    </location>
</feature>
<dbReference type="SUPFAM" id="SSF64268">
    <property type="entry name" value="PX domain"/>
    <property type="match status" value="1"/>
</dbReference>
<accession>A0A7S2D8Z1</accession>
<dbReference type="InterPro" id="IPR036871">
    <property type="entry name" value="PX_dom_sf"/>
</dbReference>
<name>A0A7S2D8Z1_9STRA</name>